<protein>
    <submittedName>
        <fullName evidence="1">Uncharacterized protein</fullName>
    </submittedName>
</protein>
<sequence>MAMGYKESDFNVDVKYHKMGEGKMGGPYAINVAFNDEPNVVYNYKYDYKMESKDITQIGVSPKSSKDAKNFKHAE</sequence>
<reference evidence="1" key="2">
    <citation type="journal article" date="2021" name="J Anim Sci Technol">
        <title>Complete genome sequence of Paenibacillus konkukensis sp. nov. SK3146 as a potential probiotic strain.</title>
        <authorList>
            <person name="Jung H.I."/>
            <person name="Park S."/>
            <person name="Niu K.M."/>
            <person name="Lee S.W."/>
            <person name="Kothari D."/>
            <person name="Yi K.J."/>
            <person name="Kim S.K."/>
        </authorList>
    </citation>
    <scope>NUCLEOTIDE SEQUENCE</scope>
    <source>
        <strain evidence="1">SK3146</strain>
    </source>
</reference>
<reference evidence="1" key="1">
    <citation type="submission" date="2018-02" db="EMBL/GenBank/DDBJ databases">
        <authorList>
            <person name="Kim S.-K."/>
            <person name="Jung H.-I."/>
            <person name="Lee S.-W."/>
        </authorList>
    </citation>
    <scope>NUCLEOTIDE SEQUENCE</scope>
    <source>
        <strain evidence="1">SK3146</strain>
    </source>
</reference>
<evidence type="ECO:0000313" key="1">
    <source>
        <dbReference type="EMBL" id="UQZ85047.1"/>
    </source>
</evidence>
<gene>
    <name evidence="1" type="ORF">SK3146_04330</name>
</gene>
<evidence type="ECO:0000313" key="2">
    <source>
        <dbReference type="Proteomes" id="UP001057134"/>
    </source>
</evidence>
<dbReference type="EMBL" id="CP027059">
    <property type="protein sequence ID" value="UQZ85047.1"/>
    <property type="molecule type" value="Genomic_DNA"/>
</dbReference>
<proteinExistence type="predicted"/>
<name>A0ABY4RRF9_9BACL</name>
<dbReference type="Proteomes" id="UP001057134">
    <property type="component" value="Chromosome"/>
</dbReference>
<organism evidence="1 2">
    <name type="scientific">Paenibacillus konkukensis</name>
    <dbReference type="NCBI Taxonomy" id="2020716"/>
    <lineage>
        <taxon>Bacteria</taxon>
        <taxon>Bacillati</taxon>
        <taxon>Bacillota</taxon>
        <taxon>Bacilli</taxon>
        <taxon>Bacillales</taxon>
        <taxon>Paenibacillaceae</taxon>
        <taxon>Paenibacillus</taxon>
    </lineage>
</organism>
<accession>A0ABY4RRF9</accession>
<keyword evidence="2" id="KW-1185">Reference proteome</keyword>